<evidence type="ECO:0000313" key="2">
    <source>
        <dbReference type="Proteomes" id="UP000008493"/>
    </source>
</evidence>
<organism evidence="1 2">
    <name type="scientific">Agaricus bisporus var. burnettii (strain JB137-S8 / ATCC MYA-4627 / FGSC 10392)</name>
    <name type="common">White button mushroom</name>
    <dbReference type="NCBI Taxonomy" id="597362"/>
    <lineage>
        <taxon>Eukaryota</taxon>
        <taxon>Fungi</taxon>
        <taxon>Dikarya</taxon>
        <taxon>Basidiomycota</taxon>
        <taxon>Agaricomycotina</taxon>
        <taxon>Agaricomycetes</taxon>
        <taxon>Agaricomycetidae</taxon>
        <taxon>Agaricales</taxon>
        <taxon>Agaricineae</taxon>
        <taxon>Agaricaceae</taxon>
        <taxon>Agaricus</taxon>
    </lineage>
</organism>
<protein>
    <submittedName>
        <fullName evidence="1">Uncharacterized protein</fullName>
    </submittedName>
</protein>
<dbReference type="Proteomes" id="UP000008493">
    <property type="component" value="Unassembled WGS sequence"/>
</dbReference>
<sequence length="518" mass="58722">MNCYACGQRVSPESSFQDISAAEEVSSILRTTERLGDLILSLNATRVKLLQRLNQLRASTRVCPPEILSTIFQHASPPTDLTALEFLEEDEDGSVSESHRQVTLSAVSWHWRQVIFATPQLWTNAVVNVTRKNAERKAQLLQLYLTNVGNMTISLALYVFPGYGRLILKSELDPVINCIWNGAQKFKLLSLCSIPQSFISFSPADFTQLEDLRLKWTWDDLSGFHTTQISAFPRLRQLYLWGALIHLPSQPLCQSLTILRFFDTPLHISIQMLILCPNLVEYTCHQTSIDITETIPQVSEPITFPHMKIFYSPCSADALIAPILHKFKFPALEALGLELGPNKDGLEELVSFIVRLPISWSILEINGYSYSRETLEAIFRSLPRQVRSLHLPEIDCWNLGYILSTLNGFDRNNNPCMVGLQNIQIDSRCHSLQTMEDIESSSPSNPQLFLNMVSARKDHLIDGQFYLEIKSLNEIRWEEVREQLDQMAVDGFKLRITLAGESIEPPSNRGLRGCVNSV</sequence>
<dbReference type="KEGG" id="abp:AGABI1DRAFT128634"/>
<evidence type="ECO:0000313" key="1">
    <source>
        <dbReference type="EMBL" id="EKM79482.1"/>
    </source>
</evidence>
<dbReference type="GeneID" id="18826849"/>
<dbReference type="HOGENOM" id="CLU_576123_0_0_1"/>
<proteinExistence type="predicted"/>
<gene>
    <name evidence="1" type="ORF">AGABI1DRAFT_128634</name>
</gene>
<dbReference type="InParanoid" id="K5X8X8"/>
<dbReference type="AlphaFoldDB" id="K5X8X8"/>
<dbReference type="EMBL" id="JH971390">
    <property type="protein sequence ID" value="EKM79482.1"/>
    <property type="molecule type" value="Genomic_DNA"/>
</dbReference>
<keyword evidence="2" id="KW-1185">Reference proteome</keyword>
<accession>K5X8X8</accession>
<name>K5X8X8_AGABU</name>
<dbReference type="OrthoDB" id="3221235at2759"/>
<dbReference type="RefSeq" id="XP_007330125.1">
    <property type="nucleotide sequence ID" value="XM_007330063.1"/>
</dbReference>
<reference evidence="2" key="1">
    <citation type="journal article" date="2012" name="Proc. Natl. Acad. Sci. U.S.A.">
        <title>Genome sequence of the button mushroom Agaricus bisporus reveals mechanisms governing adaptation to a humic-rich ecological niche.</title>
        <authorList>
            <person name="Morin E."/>
            <person name="Kohler A."/>
            <person name="Baker A.R."/>
            <person name="Foulongne-Oriol M."/>
            <person name="Lombard V."/>
            <person name="Nagy L.G."/>
            <person name="Ohm R.A."/>
            <person name="Patyshakuliyeva A."/>
            <person name="Brun A."/>
            <person name="Aerts A.L."/>
            <person name="Bailey A.M."/>
            <person name="Billette C."/>
            <person name="Coutinho P.M."/>
            <person name="Deakin G."/>
            <person name="Doddapaneni H."/>
            <person name="Floudas D."/>
            <person name="Grimwood J."/>
            <person name="Hilden K."/>
            <person name="Kuees U."/>
            <person name="LaButti K.M."/>
            <person name="Lapidus A."/>
            <person name="Lindquist E.A."/>
            <person name="Lucas S.M."/>
            <person name="Murat C."/>
            <person name="Riley R.W."/>
            <person name="Salamov A.A."/>
            <person name="Schmutz J."/>
            <person name="Subramanian V."/>
            <person name="Woesten H.A.B."/>
            <person name="Xu J."/>
            <person name="Eastwood D.C."/>
            <person name="Foster G.D."/>
            <person name="Sonnenberg A.S."/>
            <person name="Cullen D."/>
            <person name="de Vries R.P."/>
            <person name="Lundell T."/>
            <person name="Hibbett D.S."/>
            <person name="Henrissat B."/>
            <person name="Burton K.S."/>
            <person name="Kerrigan R.W."/>
            <person name="Challen M.P."/>
            <person name="Grigoriev I.V."/>
            <person name="Martin F."/>
        </authorList>
    </citation>
    <scope>NUCLEOTIDE SEQUENCE [LARGE SCALE GENOMIC DNA]</scope>
    <source>
        <strain evidence="2">JB137-S8 / ATCC MYA-4627 / FGSC 10392</strain>
    </source>
</reference>